<feature type="region of interest" description="Disordered" evidence="1">
    <location>
        <begin position="432"/>
        <end position="464"/>
    </location>
</feature>
<dbReference type="Proteomes" id="UP000788262">
    <property type="component" value="Unassembled WGS sequence"/>
</dbReference>
<dbReference type="EMBL" id="JAFFZS010000026">
    <property type="protein sequence ID" value="MBN0047538.1"/>
    <property type="molecule type" value="Genomic_DNA"/>
</dbReference>
<evidence type="ECO:0000313" key="3">
    <source>
        <dbReference type="Proteomes" id="UP000788262"/>
    </source>
</evidence>
<dbReference type="Pfam" id="PF13576">
    <property type="entry name" value="Pentapeptide_3"/>
    <property type="match status" value="3"/>
</dbReference>
<gene>
    <name evidence="2" type="ORF">JS756_26220</name>
</gene>
<protein>
    <submittedName>
        <fullName evidence="2">Pentapeptide repeat-containing protein</fullName>
    </submittedName>
</protein>
<reference evidence="2 3" key="1">
    <citation type="submission" date="2021-02" db="EMBL/GenBank/DDBJ databases">
        <title>Whole genome sequencing of Streptomyces actuosus VRA1.</title>
        <authorList>
            <person name="Sen G."/>
            <person name="Sen A."/>
        </authorList>
    </citation>
    <scope>NUCLEOTIDE SEQUENCE [LARGE SCALE GENOMIC DNA]</scope>
    <source>
        <strain evidence="2 3">VRA1</strain>
    </source>
</reference>
<feature type="compositionally biased region" description="Low complexity" evidence="1">
    <location>
        <begin position="432"/>
        <end position="448"/>
    </location>
</feature>
<evidence type="ECO:0000313" key="2">
    <source>
        <dbReference type="EMBL" id="MBN0047538.1"/>
    </source>
</evidence>
<organism evidence="2 3">
    <name type="scientific">Streptomyces actuosus</name>
    <dbReference type="NCBI Taxonomy" id="1885"/>
    <lineage>
        <taxon>Bacteria</taxon>
        <taxon>Bacillati</taxon>
        <taxon>Actinomycetota</taxon>
        <taxon>Actinomycetes</taxon>
        <taxon>Kitasatosporales</taxon>
        <taxon>Streptomycetaceae</taxon>
        <taxon>Streptomyces</taxon>
    </lineage>
</organism>
<sequence length="645" mass="68644">MSAPHVRSGPSWPHCGHGASPADPTGCRGIHVPGLSDCLAHLTDADRTAYLAELAPGADIDHRGTPFTEPVLRALLGALRDPAMGKPLLGNTRFDEATFTGPAGFDGATFTGLAAFAGVRFTDHAELGLVTFSGPAGFVGATFDGSAGFHGATFSDLAAFGSPMFNGSAGFGSATFNGSAGFDGTAFTGPAAFTDATFTGLAAFAGATFTGPAQFSGGRFAVRADFGGAVFTGPAGFDQAAFCAEVRFDEATFAEDARFRSATFPALSALGPLTCTSRVDLSESVFGAPVTVEIAAAEVQCVRTRWESTATLRLRYATVDLSRAVLSAPAAVMASPRFTAAGGHTVDETPLDGRDPGVKVTSVHGVDAAHLVLAETDLSDCLFSGAFHLDQLRLEGTTTFAPAPTGIHLRHRIWPYRWSQRRCLAEEHHWRAQAAPQPATQAGQPSSSRLWRTGRRHTDTDRTPTPQHVAAVYRQLRKAFEDGKNEPGAADFYYGETEMRRHDRTGTSRAERGLLFWYWLLSGYGLRSSRAMSWLLAAMTTTVLLLVLWGLPTHTPDLVATGTLTHGRLTLTTTTPDPTLTGPWHQRLTTDRAEQATRIVLNSVIFRASGQNLTTAGTYIEMTSRLLEPMLLALAALAVRGRIRP</sequence>
<proteinExistence type="predicted"/>
<dbReference type="InterPro" id="IPR001646">
    <property type="entry name" value="5peptide_repeat"/>
</dbReference>
<comment type="caution">
    <text evidence="2">The sequence shown here is derived from an EMBL/GenBank/DDBJ whole genome shotgun (WGS) entry which is preliminary data.</text>
</comment>
<accession>A0ABS2VWL2</accession>
<keyword evidence="3" id="KW-1185">Reference proteome</keyword>
<evidence type="ECO:0000256" key="1">
    <source>
        <dbReference type="SAM" id="MobiDB-lite"/>
    </source>
</evidence>
<feature type="region of interest" description="Disordered" evidence="1">
    <location>
        <begin position="1"/>
        <end position="20"/>
    </location>
</feature>
<name>A0ABS2VWL2_STRAS</name>